<evidence type="ECO:0000256" key="1">
    <source>
        <dbReference type="SAM" id="MobiDB-lite"/>
    </source>
</evidence>
<keyword evidence="3" id="KW-1185">Reference proteome</keyword>
<name>A0A8H8DF54_9FUNG</name>
<feature type="non-terminal residue" evidence="2">
    <location>
        <position position="1"/>
    </location>
</feature>
<comment type="caution">
    <text evidence="2">The sequence shown here is derived from an EMBL/GenBank/DDBJ whole genome shotgun (WGS) entry which is preliminary data.</text>
</comment>
<dbReference type="AlphaFoldDB" id="A0A8H8DF54"/>
<dbReference type="OrthoDB" id="20835at2759"/>
<reference evidence="2 3" key="1">
    <citation type="journal article" name="Sci. Rep.">
        <title>Genome-scale phylogenetic analyses confirm Olpidium as the closest living zoosporic fungus to the non-flagellated, terrestrial fungi.</title>
        <authorList>
            <person name="Chang Y."/>
            <person name="Rochon D."/>
            <person name="Sekimoto S."/>
            <person name="Wang Y."/>
            <person name="Chovatia M."/>
            <person name="Sandor L."/>
            <person name="Salamov A."/>
            <person name="Grigoriev I.V."/>
            <person name="Stajich J.E."/>
            <person name="Spatafora J.W."/>
        </authorList>
    </citation>
    <scope>NUCLEOTIDE SEQUENCE [LARGE SCALE GENOMIC DNA]</scope>
    <source>
        <strain evidence="2">S191</strain>
    </source>
</reference>
<proteinExistence type="predicted"/>
<gene>
    <name evidence="2" type="ORF">BJ554DRAFT_4332</name>
</gene>
<feature type="compositionally biased region" description="Low complexity" evidence="1">
    <location>
        <begin position="41"/>
        <end position="56"/>
    </location>
</feature>
<dbReference type="Pfam" id="PF08576">
    <property type="entry name" value="DUF1764"/>
    <property type="match status" value="1"/>
</dbReference>
<dbReference type="InterPro" id="IPR013885">
    <property type="entry name" value="DUF1764_euk"/>
</dbReference>
<feature type="compositionally biased region" description="Low complexity" evidence="1">
    <location>
        <begin position="1"/>
        <end position="20"/>
    </location>
</feature>
<sequence length="137" mass="14230">AEASAVSKSSEAAAPAASKSETVRHDADIDEIFSKKPKRPAAPADPGSAGPGPAAAKKGRKSKPPRPLIDDDGFADSRGSRNGRRLTEDGLPIYEDKELLAVGGGGIVFYLLSRRRGAGLCDADSTGFAFRDSVVSF</sequence>
<dbReference type="Proteomes" id="UP000673691">
    <property type="component" value="Unassembled WGS sequence"/>
</dbReference>
<accession>A0A8H8DF54</accession>
<evidence type="ECO:0000313" key="2">
    <source>
        <dbReference type="EMBL" id="KAG5456038.1"/>
    </source>
</evidence>
<evidence type="ECO:0000313" key="3">
    <source>
        <dbReference type="Proteomes" id="UP000673691"/>
    </source>
</evidence>
<organism evidence="2 3">
    <name type="scientific">Olpidium bornovanus</name>
    <dbReference type="NCBI Taxonomy" id="278681"/>
    <lineage>
        <taxon>Eukaryota</taxon>
        <taxon>Fungi</taxon>
        <taxon>Fungi incertae sedis</taxon>
        <taxon>Olpidiomycota</taxon>
        <taxon>Olpidiomycotina</taxon>
        <taxon>Olpidiomycetes</taxon>
        <taxon>Olpidiales</taxon>
        <taxon>Olpidiaceae</taxon>
        <taxon>Olpidium</taxon>
    </lineage>
</organism>
<feature type="region of interest" description="Disordered" evidence="1">
    <location>
        <begin position="1"/>
        <end position="89"/>
    </location>
</feature>
<protein>
    <submittedName>
        <fullName evidence="2">Uncharacterized protein</fullName>
    </submittedName>
</protein>
<dbReference type="EMBL" id="JAEFCI010012383">
    <property type="protein sequence ID" value="KAG5456038.1"/>
    <property type="molecule type" value="Genomic_DNA"/>
</dbReference>